<gene>
    <name evidence="4" type="ORF">SNEC2469_LOCUS1825</name>
</gene>
<keyword evidence="5" id="KW-1185">Reference proteome</keyword>
<reference evidence="4" key="1">
    <citation type="submission" date="2021-02" db="EMBL/GenBank/DDBJ databases">
        <authorList>
            <person name="Dougan E. K."/>
            <person name="Rhodes N."/>
            <person name="Thang M."/>
            <person name="Chan C."/>
        </authorList>
    </citation>
    <scope>NUCLEOTIDE SEQUENCE</scope>
</reference>
<dbReference type="OrthoDB" id="468361at2759"/>
<feature type="region of interest" description="Disordered" evidence="2">
    <location>
        <begin position="234"/>
        <end position="292"/>
    </location>
</feature>
<name>A0A812JN10_9DINO</name>
<evidence type="ECO:0000259" key="3">
    <source>
        <dbReference type="PROSITE" id="PS50158"/>
    </source>
</evidence>
<proteinExistence type="predicted"/>
<dbReference type="GO" id="GO:0008270">
    <property type="term" value="F:zinc ion binding"/>
    <property type="evidence" value="ECO:0007669"/>
    <property type="project" value="UniProtKB-KW"/>
</dbReference>
<dbReference type="AlphaFoldDB" id="A0A812JN10"/>
<keyword evidence="1" id="KW-0863">Zinc-finger</keyword>
<keyword evidence="1" id="KW-0479">Metal-binding</keyword>
<feature type="compositionally biased region" description="Basic residues" evidence="2">
    <location>
        <begin position="272"/>
        <end position="283"/>
    </location>
</feature>
<dbReference type="EMBL" id="CAJNJA010006173">
    <property type="protein sequence ID" value="CAE7206791.1"/>
    <property type="molecule type" value="Genomic_DNA"/>
</dbReference>
<protein>
    <recommendedName>
        <fullName evidence="3">CCHC-type domain-containing protein</fullName>
    </recommendedName>
</protein>
<evidence type="ECO:0000313" key="4">
    <source>
        <dbReference type="EMBL" id="CAE7206791.1"/>
    </source>
</evidence>
<evidence type="ECO:0000256" key="2">
    <source>
        <dbReference type="SAM" id="MobiDB-lite"/>
    </source>
</evidence>
<dbReference type="PROSITE" id="PS50158">
    <property type="entry name" value="ZF_CCHC"/>
    <property type="match status" value="1"/>
</dbReference>
<dbReference type="GO" id="GO:0003676">
    <property type="term" value="F:nucleic acid binding"/>
    <property type="evidence" value="ECO:0007669"/>
    <property type="project" value="InterPro"/>
</dbReference>
<dbReference type="InterPro" id="IPR001878">
    <property type="entry name" value="Znf_CCHC"/>
</dbReference>
<sequence>MVSLDGSVDPVRARGNTQCGFELLRQLTQQYSLRSRAEALSMRSELINRIFALRASDTSVATQVGDVIRKIDLELAKFAKLLGTLPEAFDRSGLSIGDGDAMVILLRSLPENAKQYVLHHSVGDTYMACRNAALKFERQQRLFLDLNLGGKPQKGVAAVTTGSPGLQTFAMDRWDDEGSWDSAWYDSQEWSDVNATTREKCNRCGKAHATDKCTTNLEKVKCFSCHEMGHIGANCPHKGKGKGKESQGKDAKGKGGKGKPGKSGGSNEKGKGKGKAGKQGKKGKMNEVSYDGDDGQWWSQEWDYNWQEPYLDQQLGQSALAESGGTQASQSAPLQMSSLLLCELMSEEMHAMQKCGIGCVVIDGVELPSARGCLIKWLHEFGLSSSTVSITMVTDSEAAVSSFVSRASDHFHFLVKKAGPQVHEAVGHAEPCVRTLKEALQVLRSDMNRSNLDLKLGASALQDVVTHVCMAQNRFGKAHGANQAPQEIATGRPLPETPFSLFLSLVLAETPDSMHEKYPNSPRFVEACFIHPQWASQGSLVIGKFRKGDVLVNERFVAKSIRIVMPPKWDKTFCPEHMKTLTAAEAAGIPAEVAVPLSVGQGHNVAAPGPVAPQVGSPVLPNPVGRLPTEKRKILEQPSNVPPAEDMQVETEVERESVFRQKRRPEVETERLEREIEESRADRMVETVMELDLCWSADASPVCEILHEPSGLKSAPATAPEFFDPSIESIKFEHGEHEHVKRTLGGRTVLVWKPTSAVDDTTLQLLDRDLTFKGMCAEVEHLEQCSAGRLVDEAEAKALEDLNKGASARKLGFSSPTPSTEALNLLLAVVILKLPLSVSLETGLPAYLVLAVAVNGLRDASLR</sequence>
<evidence type="ECO:0000256" key="1">
    <source>
        <dbReference type="PROSITE-ProRule" id="PRU00047"/>
    </source>
</evidence>
<feature type="compositionally biased region" description="Basic and acidic residues" evidence="2">
    <location>
        <begin position="242"/>
        <end position="253"/>
    </location>
</feature>
<keyword evidence="1" id="KW-0862">Zinc</keyword>
<evidence type="ECO:0000313" key="5">
    <source>
        <dbReference type="Proteomes" id="UP000601435"/>
    </source>
</evidence>
<feature type="domain" description="CCHC-type" evidence="3">
    <location>
        <begin position="221"/>
        <end position="236"/>
    </location>
</feature>
<organism evidence="4 5">
    <name type="scientific">Symbiodinium necroappetens</name>
    <dbReference type="NCBI Taxonomy" id="1628268"/>
    <lineage>
        <taxon>Eukaryota</taxon>
        <taxon>Sar</taxon>
        <taxon>Alveolata</taxon>
        <taxon>Dinophyceae</taxon>
        <taxon>Suessiales</taxon>
        <taxon>Symbiodiniaceae</taxon>
        <taxon>Symbiodinium</taxon>
    </lineage>
</organism>
<dbReference type="Proteomes" id="UP000601435">
    <property type="component" value="Unassembled WGS sequence"/>
</dbReference>
<comment type="caution">
    <text evidence="4">The sequence shown here is derived from an EMBL/GenBank/DDBJ whole genome shotgun (WGS) entry which is preliminary data.</text>
</comment>
<accession>A0A812JN10</accession>
<dbReference type="Gene3D" id="4.10.60.10">
    <property type="entry name" value="Zinc finger, CCHC-type"/>
    <property type="match status" value="1"/>
</dbReference>